<sequence>MKYLLVGCLVLFCVGCSVSAKQPALHDFGVPVSAAVNQGKVSVSVNAPTWLWDNRIRYRLLFSSPSQVRFYGLDRWIASPPEMFEQLLTFNNTQDRDYVIVIRLHDFEQQFDTPDRSRVVMRFSVEASFDNKRKTSSQEFYLEQVNKMPDAAGAIAGFIDLARKASGKIQDWIARLPER</sequence>
<comment type="caution">
    <text evidence="2">The sequence shown here is derived from an EMBL/GenBank/DDBJ whole genome shotgun (WGS) entry which is preliminary data.</text>
</comment>
<dbReference type="Proteomes" id="UP000733744">
    <property type="component" value="Unassembled WGS sequence"/>
</dbReference>
<feature type="chain" id="PRO_5046879063" description="ABC-type transport auxiliary lipoprotein component domain-containing protein" evidence="1">
    <location>
        <begin position="21"/>
        <end position="179"/>
    </location>
</feature>
<keyword evidence="1" id="KW-0732">Signal</keyword>
<dbReference type="RefSeq" id="WP_127026935.1">
    <property type="nucleotide sequence ID" value="NZ_RYFG02000084.1"/>
</dbReference>
<dbReference type="EMBL" id="RYFG02000084">
    <property type="protein sequence ID" value="TRW96148.1"/>
    <property type="molecule type" value="Genomic_DNA"/>
</dbReference>
<dbReference type="Gene3D" id="3.40.50.10610">
    <property type="entry name" value="ABC-type transport auxiliary lipoprotein component"/>
    <property type="match status" value="1"/>
</dbReference>
<evidence type="ECO:0000313" key="3">
    <source>
        <dbReference type="Proteomes" id="UP000733744"/>
    </source>
</evidence>
<evidence type="ECO:0000313" key="2">
    <source>
        <dbReference type="EMBL" id="TRW96148.1"/>
    </source>
</evidence>
<gene>
    <name evidence="2" type="ORF">EKO24_009035</name>
</gene>
<evidence type="ECO:0000256" key="1">
    <source>
        <dbReference type="SAM" id="SignalP"/>
    </source>
</evidence>
<name>A0ABY3CB82_9GAMM</name>
<accession>A0ABY3CB82</accession>
<feature type="signal peptide" evidence="1">
    <location>
        <begin position="1"/>
        <end position="20"/>
    </location>
</feature>
<protein>
    <recommendedName>
        <fullName evidence="4">ABC-type transport auxiliary lipoprotein component domain-containing protein</fullName>
    </recommendedName>
</protein>
<reference evidence="2 3" key="1">
    <citation type="journal article" date="2019" name="Antonie Van Leeuwenhoek">
        <title>Description of 'Ca. Methylobacter oryzae' KRF1, a novel species from the environmentally important Methylobacter clade 2.</title>
        <authorList>
            <person name="Khatri K."/>
            <person name="Mohite J.A."/>
            <person name="Pandit P.S."/>
            <person name="Bahulikar R."/>
            <person name="Rahalkar M.C."/>
        </authorList>
    </citation>
    <scope>NUCLEOTIDE SEQUENCE [LARGE SCALE GENOMIC DNA]</scope>
    <source>
        <strain evidence="2 3">KRF1</strain>
    </source>
</reference>
<keyword evidence="3" id="KW-1185">Reference proteome</keyword>
<proteinExistence type="predicted"/>
<dbReference type="SUPFAM" id="SSF159594">
    <property type="entry name" value="XCC0632-like"/>
    <property type="match status" value="1"/>
</dbReference>
<organism evidence="2 3">
    <name type="scientific">Candidatus Methylobacter oryzae</name>
    <dbReference type="NCBI Taxonomy" id="2497749"/>
    <lineage>
        <taxon>Bacteria</taxon>
        <taxon>Pseudomonadati</taxon>
        <taxon>Pseudomonadota</taxon>
        <taxon>Gammaproteobacteria</taxon>
        <taxon>Methylococcales</taxon>
        <taxon>Methylococcaceae</taxon>
        <taxon>Methylobacter</taxon>
    </lineage>
</organism>
<evidence type="ECO:0008006" key="4">
    <source>
        <dbReference type="Google" id="ProtNLM"/>
    </source>
</evidence>